<keyword evidence="1" id="KW-0597">Phosphoprotein</keyword>
<accession>A0A1M4Z8Y0</accession>
<dbReference type="InterPro" id="IPR052893">
    <property type="entry name" value="TCS_response_regulator"/>
</dbReference>
<feature type="modified residue" description="4-aspartylphosphate" evidence="1">
    <location>
        <position position="65"/>
    </location>
</feature>
<dbReference type="PANTHER" id="PTHR44520:SF2">
    <property type="entry name" value="RESPONSE REGULATOR RCP1"/>
    <property type="match status" value="1"/>
</dbReference>
<dbReference type="SUPFAM" id="SSF52172">
    <property type="entry name" value="CheY-like"/>
    <property type="match status" value="1"/>
</dbReference>
<proteinExistence type="predicted"/>
<sequence length="136" mass="16080">MQAKTACKKVIYWADDDIDDLELFREVLNEVAPEYELHQFFHGKLLLEHLEKLNGAGFPSLIILDMNMPVMDGRETLTQLQKEERYKTIPKVVFTTSDSEMDKMFCDWMHTEMLTKPYTYESLEQVLLKMLSYCKE</sequence>
<dbReference type="GO" id="GO:0000160">
    <property type="term" value="P:phosphorelay signal transduction system"/>
    <property type="evidence" value="ECO:0007669"/>
    <property type="project" value="InterPro"/>
</dbReference>
<dbReference type="Proteomes" id="UP000184368">
    <property type="component" value="Unassembled WGS sequence"/>
</dbReference>
<dbReference type="PROSITE" id="PS50110">
    <property type="entry name" value="RESPONSE_REGULATORY"/>
    <property type="match status" value="1"/>
</dbReference>
<dbReference type="PANTHER" id="PTHR44520">
    <property type="entry name" value="RESPONSE REGULATOR RCP1-RELATED"/>
    <property type="match status" value="1"/>
</dbReference>
<evidence type="ECO:0000313" key="4">
    <source>
        <dbReference type="Proteomes" id="UP000184368"/>
    </source>
</evidence>
<dbReference type="Gene3D" id="3.40.50.2300">
    <property type="match status" value="1"/>
</dbReference>
<dbReference type="InterPro" id="IPR011006">
    <property type="entry name" value="CheY-like_superfamily"/>
</dbReference>
<keyword evidence="4" id="KW-1185">Reference proteome</keyword>
<dbReference type="STRING" id="1302690.BUE76_22240"/>
<evidence type="ECO:0000259" key="2">
    <source>
        <dbReference type="PROSITE" id="PS50110"/>
    </source>
</evidence>
<feature type="domain" description="Response regulatory" evidence="2">
    <location>
        <begin position="10"/>
        <end position="131"/>
    </location>
</feature>
<evidence type="ECO:0000313" key="3">
    <source>
        <dbReference type="EMBL" id="SHF14036.1"/>
    </source>
</evidence>
<dbReference type="SMART" id="SM00448">
    <property type="entry name" value="REC"/>
    <property type="match status" value="1"/>
</dbReference>
<organism evidence="3 4">
    <name type="scientific">Cnuella takakiae</name>
    <dbReference type="NCBI Taxonomy" id="1302690"/>
    <lineage>
        <taxon>Bacteria</taxon>
        <taxon>Pseudomonadati</taxon>
        <taxon>Bacteroidota</taxon>
        <taxon>Chitinophagia</taxon>
        <taxon>Chitinophagales</taxon>
        <taxon>Chitinophagaceae</taxon>
        <taxon>Cnuella</taxon>
    </lineage>
</organism>
<reference evidence="3 4" key="1">
    <citation type="submission" date="2016-11" db="EMBL/GenBank/DDBJ databases">
        <authorList>
            <person name="Jaros S."/>
            <person name="Januszkiewicz K."/>
            <person name="Wedrychowicz H."/>
        </authorList>
    </citation>
    <scope>NUCLEOTIDE SEQUENCE [LARGE SCALE GENOMIC DNA]</scope>
    <source>
        <strain evidence="3 4">DSM 26897</strain>
    </source>
</reference>
<protein>
    <submittedName>
        <fullName evidence="3">CheY chemotaxis protein or a CheY-like REC (Receiver) domain</fullName>
    </submittedName>
</protein>
<dbReference type="AlphaFoldDB" id="A0A1M4Z8Y0"/>
<dbReference type="EMBL" id="FQUO01000005">
    <property type="protein sequence ID" value="SHF14036.1"/>
    <property type="molecule type" value="Genomic_DNA"/>
</dbReference>
<evidence type="ECO:0000256" key="1">
    <source>
        <dbReference type="PROSITE-ProRule" id="PRU00169"/>
    </source>
</evidence>
<name>A0A1M4Z8Y0_9BACT</name>
<dbReference type="InterPro" id="IPR001789">
    <property type="entry name" value="Sig_transdc_resp-reg_receiver"/>
</dbReference>
<dbReference type="OrthoDB" id="678092at2"/>
<dbReference type="RefSeq" id="WP_073041822.1">
    <property type="nucleotide sequence ID" value="NZ_FQUO01000005.1"/>
</dbReference>
<gene>
    <name evidence="3" type="ORF">SAMN05444008_105119</name>
</gene>
<dbReference type="Pfam" id="PF00072">
    <property type="entry name" value="Response_reg"/>
    <property type="match status" value="1"/>
</dbReference>